<dbReference type="GO" id="GO:0008270">
    <property type="term" value="F:zinc ion binding"/>
    <property type="evidence" value="ECO:0007669"/>
    <property type="project" value="UniProtKB-KW"/>
</dbReference>
<evidence type="ECO:0000256" key="2">
    <source>
        <dbReference type="ARBA" id="ARBA00022771"/>
    </source>
</evidence>
<evidence type="ECO:0000256" key="4">
    <source>
        <dbReference type="ARBA" id="ARBA00023043"/>
    </source>
</evidence>
<protein>
    <submittedName>
        <fullName evidence="10">Ankyrin-3-like isoform X1</fullName>
    </submittedName>
</protein>
<dbReference type="InterPro" id="IPR011029">
    <property type="entry name" value="DEATH-like_dom_sf"/>
</dbReference>
<feature type="repeat" description="ANK" evidence="5">
    <location>
        <begin position="68"/>
        <end position="100"/>
    </location>
</feature>
<dbReference type="Proteomes" id="UP000515154">
    <property type="component" value="Linkage group LG27"/>
</dbReference>
<dbReference type="Gene3D" id="3.30.40.10">
    <property type="entry name" value="Zinc/RING finger domain, C3HC4 (zinc finger)"/>
    <property type="match status" value="1"/>
</dbReference>
<evidence type="ECO:0000256" key="6">
    <source>
        <dbReference type="PROSITE-ProRule" id="PRU00175"/>
    </source>
</evidence>
<dbReference type="CDD" id="cd01670">
    <property type="entry name" value="Death"/>
    <property type="match status" value="1"/>
</dbReference>
<sequence>MDVKKIISNILTGNFQDVKRFMKENPDKVNQINSHSQTFLMEACEQGSTSLIAFLIESGANMDMSDKEGLTALHYAVKSRKIDAVAFLVSRGANVNKQDSWGNTPLHRAVRKNYEDVVKVLLSSKGNNILQVTQRNNDGWTPLHLASLHGHTDTAKLLLQQNGTDVRVVTNNGSTPLHLASLQGHTDTAKLLLQQNGTDVRVVNKDGCTPLHLASNQGHTDTAKLLLQQNGTDVRVVTNNGRTPLHLASYQGHTDTAKLLLQQNGIDANKVDKAGDTPLHLAVQKQHYGVVSLMLAQDSVKLDIGNHKKMTPLLKAVSGAHLGIIHKFIIHGANMNAVDNDGNNCLHLSIIKKEMFHSEVEPIPILDECCRELQLDMDRRLSGIVVLSYLASQGASLYHRNDEKVTPLDCIENQHLKEKLKTFLQSLCRWCQEKKATVTLHPCQHTVICQNCCSQLAFKQCPICRQHILRKSGFVCPKFEEKAVQVGAESVECPKCREKAVQVGAESVVYPKCREKAVKTVVESFESLNLDENRSHSTSKKVEVKQQQVETPKLEEKCLQDVAKLLGVNWQQVGRNLGIRNVKLGNIRYDYPFNTEEQGFQMLHTWYTSCDPERRTLKTLRKALKEAECFEALQCLPSEEK</sequence>
<feature type="repeat" description="ANK" evidence="5">
    <location>
        <begin position="172"/>
        <end position="205"/>
    </location>
</feature>
<name>A0A6P7TL82_9MOLL</name>
<evidence type="ECO:0000256" key="5">
    <source>
        <dbReference type="PROSITE-ProRule" id="PRU00023"/>
    </source>
</evidence>
<feature type="repeat" description="ANK" evidence="5">
    <location>
        <begin position="240"/>
        <end position="273"/>
    </location>
</feature>
<dbReference type="CDD" id="cd16649">
    <property type="entry name" value="mRING-HC-C3HC5_CGRF1-like"/>
    <property type="match status" value="1"/>
</dbReference>
<dbReference type="GO" id="GO:0007165">
    <property type="term" value="P:signal transduction"/>
    <property type="evidence" value="ECO:0007669"/>
    <property type="project" value="InterPro"/>
</dbReference>
<feature type="repeat" description="ANK" evidence="5">
    <location>
        <begin position="138"/>
        <end position="171"/>
    </location>
</feature>
<evidence type="ECO:0000313" key="9">
    <source>
        <dbReference type="Proteomes" id="UP000515154"/>
    </source>
</evidence>
<feature type="domain" description="Death" evidence="7">
    <location>
        <begin position="555"/>
        <end position="640"/>
    </location>
</feature>
<evidence type="ECO:0000313" key="10">
    <source>
        <dbReference type="RefSeq" id="XP_029652223.1"/>
    </source>
</evidence>
<feature type="repeat" description="ANK" evidence="5">
    <location>
        <begin position="35"/>
        <end position="67"/>
    </location>
</feature>
<dbReference type="Gene3D" id="1.10.533.10">
    <property type="entry name" value="Death Domain, Fas"/>
    <property type="match status" value="1"/>
</dbReference>
<feature type="domain" description="RING-type" evidence="8">
    <location>
        <begin position="428"/>
        <end position="465"/>
    </location>
</feature>
<evidence type="ECO:0000259" key="7">
    <source>
        <dbReference type="PROSITE" id="PS50017"/>
    </source>
</evidence>
<dbReference type="Gene3D" id="1.25.40.20">
    <property type="entry name" value="Ankyrin repeat-containing domain"/>
    <property type="match status" value="5"/>
</dbReference>
<dbReference type="SMART" id="SM00248">
    <property type="entry name" value="ANK"/>
    <property type="match status" value="9"/>
</dbReference>
<dbReference type="KEGG" id="osn:115225407"/>
<dbReference type="SUPFAM" id="SSF48403">
    <property type="entry name" value="Ankyrin repeat"/>
    <property type="match status" value="1"/>
</dbReference>
<feature type="repeat" description="ANK" evidence="5">
    <location>
        <begin position="274"/>
        <end position="307"/>
    </location>
</feature>
<keyword evidence="9" id="KW-1185">Reference proteome</keyword>
<evidence type="ECO:0000259" key="8">
    <source>
        <dbReference type="PROSITE" id="PS50089"/>
    </source>
</evidence>
<feature type="repeat" description="ANK" evidence="5">
    <location>
        <begin position="101"/>
        <end position="123"/>
    </location>
</feature>
<dbReference type="InterPro" id="IPR002110">
    <property type="entry name" value="Ankyrin_rpt"/>
</dbReference>
<dbReference type="PROSITE" id="PS50297">
    <property type="entry name" value="ANK_REP_REGION"/>
    <property type="match status" value="8"/>
</dbReference>
<dbReference type="InterPro" id="IPR000488">
    <property type="entry name" value="Death_dom"/>
</dbReference>
<accession>A0A6P7TL82</accession>
<feature type="repeat" description="ANK" evidence="5">
    <location>
        <begin position="206"/>
        <end position="239"/>
    </location>
</feature>
<dbReference type="PROSITE" id="PS50017">
    <property type="entry name" value="DEATH_DOMAIN"/>
    <property type="match status" value="1"/>
</dbReference>
<evidence type="ECO:0000256" key="1">
    <source>
        <dbReference type="ARBA" id="ARBA00022737"/>
    </source>
</evidence>
<keyword evidence="2 6" id="KW-0863">Zinc-finger</keyword>
<dbReference type="PRINTS" id="PR01415">
    <property type="entry name" value="ANKYRIN"/>
</dbReference>
<dbReference type="InterPro" id="IPR036770">
    <property type="entry name" value="Ankyrin_rpt-contain_sf"/>
</dbReference>
<dbReference type="PANTHER" id="PTHR24198">
    <property type="entry name" value="ANKYRIN REPEAT AND PROTEIN KINASE DOMAIN-CONTAINING PROTEIN"/>
    <property type="match status" value="1"/>
</dbReference>
<proteinExistence type="predicted"/>
<dbReference type="Pfam" id="PF12796">
    <property type="entry name" value="Ank_2"/>
    <property type="match status" value="2"/>
</dbReference>
<dbReference type="InterPro" id="IPR013083">
    <property type="entry name" value="Znf_RING/FYVE/PHD"/>
</dbReference>
<dbReference type="AlphaFoldDB" id="A0A6P7TL82"/>
<feature type="repeat" description="ANK" evidence="5">
    <location>
        <begin position="308"/>
        <end position="340"/>
    </location>
</feature>
<reference evidence="10" key="1">
    <citation type="submission" date="2025-08" db="UniProtKB">
        <authorList>
            <consortium name="RefSeq"/>
        </authorList>
    </citation>
    <scope>IDENTIFICATION</scope>
</reference>
<evidence type="ECO:0000256" key="3">
    <source>
        <dbReference type="ARBA" id="ARBA00022833"/>
    </source>
</evidence>
<keyword evidence="2 6" id="KW-0479">Metal-binding</keyword>
<organism evidence="9 10">
    <name type="scientific">Octopus sinensis</name>
    <name type="common">East Asian common octopus</name>
    <dbReference type="NCBI Taxonomy" id="2607531"/>
    <lineage>
        <taxon>Eukaryota</taxon>
        <taxon>Metazoa</taxon>
        <taxon>Spiralia</taxon>
        <taxon>Lophotrochozoa</taxon>
        <taxon>Mollusca</taxon>
        <taxon>Cephalopoda</taxon>
        <taxon>Coleoidea</taxon>
        <taxon>Octopodiformes</taxon>
        <taxon>Octopoda</taxon>
        <taxon>Incirrata</taxon>
        <taxon>Octopodidae</taxon>
        <taxon>Octopus</taxon>
    </lineage>
</organism>
<dbReference type="InterPro" id="IPR001841">
    <property type="entry name" value="Znf_RING"/>
</dbReference>
<keyword evidence="4 5" id="KW-0040">ANK repeat</keyword>
<dbReference type="PROSITE" id="PS50088">
    <property type="entry name" value="ANK_REPEAT"/>
    <property type="match status" value="9"/>
</dbReference>
<keyword evidence="1" id="KW-0677">Repeat</keyword>
<dbReference type="Pfam" id="PF00531">
    <property type="entry name" value="Death"/>
    <property type="match status" value="1"/>
</dbReference>
<dbReference type="SUPFAM" id="SSF47986">
    <property type="entry name" value="DEATH domain"/>
    <property type="match status" value="1"/>
</dbReference>
<dbReference type="Pfam" id="PF13920">
    <property type="entry name" value="zf-C3HC4_3"/>
    <property type="match status" value="1"/>
</dbReference>
<keyword evidence="3" id="KW-0862">Zinc</keyword>
<dbReference type="PANTHER" id="PTHR24198:SF165">
    <property type="entry name" value="ANKYRIN REPEAT-CONTAINING PROTEIN-RELATED"/>
    <property type="match status" value="1"/>
</dbReference>
<gene>
    <name evidence="10" type="primary">LOC115225407</name>
</gene>
<dbReference type="RefSeq" id="XP_029652223.1">
    <property type="nucleotide sequence ID" value="XM_029796363.2"/>
</dbReference>
<dbReference type="PROSITE" id="PS50089">
    <property type="entry name" value="ZF_RING_2"/>
    <property type="match status" value="1"/>
</dbReference>
<dbReference type="Pfam" id="PF13637">
    <property type="entry name" value="Ank_4"/>
    <property type="match status" value="2"/>
</dbReference>